<accession>C1H5K5</accession>
<evidence type="ECO:0000313" key="1">
    <source>
        <dbReference type="EMBL" id="EEH34999.2"/>
    </source>
</evidence>
<dbReference type="RefSeq" id="XP_015699996.1">
    <property type="nucleotide sequence ID" value="XM_015845770.1"/>
</dbReference>
<name>C1H5K5_PARBA</name>
<dbReference type="Proteomes" id="UP000002059">
    <property type="component" value="Partially assembled WGS sequence"/>
</dbReference>
<proteinExistence type="predicted"/>
<organism evidence="1 2">
    <name type="scientific">Paracoccidioides lutzii (strain ATCC MYA-826 / Pb01)</name>
    <name type="common">Paracoccidioides brasiliensis</name>
    <dbReference type="NCBI Taxonomy" id="502779"/>
    <lineage>
        <taxon>Eukaryota</taxon>
        <taxon>Fungi</taxon>
        <taxon>Dikarya</taxon>
        <taxon>Ascomycota</taxon>
        <taxon>Pezizomycotina</taxon>
        <taxon>Eurotiomycetes</taxon>
        <taxon>Eurotiomycetidae</taxon>
        <taxon>Onygenales</taxon>
        <taxon>Ajellomycetaceae</taxon>
        <taxon>Paracoccidioides</taxon>
    </lineage>
</organism>
<dbReference type="EMBL" id="KN294007">
    <property type="protein sequence ID" value="EEH34999.2"/>
    <property type="molecule type" value="Genomic_DNA"/>
</dbReference>
<dbReference type="HOGENOM" id="CLU_128827_0_0_1"/>
<dbReference type="STRING" id="502779.C1H5K5"/>
<evidence type="ECO:0000313" key="2">
    <source>
        <dbReference type="Proteomes" id="UP000002059"/>
    </source>
</evidence>
<dbReference type="AlphaFoldDB" id="C1H5K5"/>
<dbReference type="KEGG" id="pbl:PAAG_06046"/>
<protein>
    <submittedName>
        <fullName evidence="1">Uncharacterized protein</fullName>
    </submittedName>
</protein>
<sequence>MNENWNGIHTHYKEVIHAGENLTLDKEILLIENQQLQKALNQERRCCKCDRAIRLLDFLNSSLIQFFLPAKMQSICENLTASEVAKKDKQAYKEDAKLQHTILKKQKKTDIIQQRMK</sequence>
<dbReference type="VEuPathDB" id="FungiDB:PAAG_06046"/>
<dbReference type="OrthoDB" id="4189594at2759"/>
<reference evidence="1 2" key="1">
    <citation type="journal article" date="2011" name="PLoS Genet.">
        <title>Comparative genomic analysis of human fungal pathogens causing paracoccidioidomycosis.</title>
        <authorList>
            <person name="Desjardins C.A."/>
            <person name="Champion M.D."/>
            <person name="Holder J.W."/>
            <person name="Muszewska A."/>
            <person name="Goldberg J."/>
            <person name="Bailao A.M."/>
            <person name="Brigido M.M."/>
            <person name="Ferreira M.E."/>
            <person name="Garcia A.M."/>
            <person name="Grynberg M."/>
            <person name="Gujja S."/>
            <person name="Heiman D.I."/>
            <person name="Henn M.R."/>
            <person name="Kodira C.D."/>
            <person name="Leon-Narvaez H."/>
            <person name="Longo L.V."/>
            <person name="Ma L.J."/>
            <person name="Malavazi I."/>
            <person name="Matsuo A.L."/>
            <person name="Morais F.V."/>
            <person name="Pereira M."/>
            <person name="Rodriguez-Brito S."/>
            <person name="Sakthikumar S."/>
            <person name="Salem-Izacc S.M."/>
            <person name="Sykes S.M."/>
            <person name="Teixeira M.M."/>
            <person name="Vallejo M.C."/>
            <person name="Walter M.E."/>
            <person name="Yandava C."/>
            <person name="Young S."/>
            <person name="Zeng Q."/>
            <person name="Zucker J."/>
            <person name="Felipe M.S."/>
            <person name="Goldman G.H."/>
            <person name="Haas B.J."/>
            <person name="McEwen J.G."/>
            <person name="Nino-Vega G."/>
            <person name="Puccia R."/>
            <person name="San-Blas G."/>
            <person name="Soares C.M."/>
            <person name="Birren B.W."/>
            <person name="Cuomo C.A."/>
        </authorList>
    </citation>
    <scope>NUCLEOTIDE SEQUENCE [LARGE SCALE GENOMIC DNA]</scope>
    <source>
        <strain evidence="2">ATCC MYA-826 / Pb01</strain>
    </source>
</reference>
<keyword evidence="2" id="KW-1185">Reference proteome</keyword>
<gene>
    <name evidence="1" type="ORF">PAAG_06046</name>
</gene>
<dbReference type="GeneID" id="9095496"/>